<dbReference type="Proteomes" id="UP000318669">
    <property type="component" value="Unassembled WGS sequence"/>
</dbReference>
<organism evidence="2 4">
    <name type="scientific">Flavobacterium gawalongense</name>
    <dbReference type="NCBI Taxonomy" id="2594432"/>
    <lineage>
        <taxon>Bacteria</taxon>
        <taxon>Pseudomonadati</taxon>
        <taxon>Bacteroidota</taxon>
        <taxon>Flavobacteriia</taxon>
        <taxon>Flavobacteriales</taxon>
        <taxon>Flavobacteriaceae</taxon>
        <taxon>Flavobacterium</taxon>
    </lineage>
</organism>
<evidence type="ECO:0000313" key="2">
    <source>
        <dbReference type="EMBL" id="TRX08707.1"/>
    </source>
</evidence>
<gene>
    <name evidence="2" type="ORF">FNW11_10820</name>
    <name evidence="1" type="ORF">FNW12_07150</name>
</gene>
<evidence type="ECO:0000313" key="1">
    <source>
        <dbReference type="EMBL" id="TRX07176.1"/>
    </source>
</evidence>
<dbReference type="EMBL" id="VJZN01000009">
    <property type="protein sequence ID" value="TRX07176.1"/>
    <property type="molecule type" value="Genomic_DNA"/>
</dbReference>
<dbReference type="EMBL" id="VJZL01000018">
    <property type="protein sequence ID" value="TRX08707.1"/>
    <property type="molecule type" value="Genomic_DNA"/>
</dbReference>
<protein>
    <submittedName>
        <fullName evidence="2">DUF2851 family protein</fullName>
    </submittedName>
</protein>
<dbReference type="InterPro" id="IPR021272">
    <property type="entry name" value="DUF2851"/>
</dbReference>
<reference evidence="3 4" key="1">
    <citation type="submission" date="2019-07" db="EMBL/GenBank/DDBJ databases">
        <title>Novel species of Flavobacterium.</title>
        <authorList>
            <person name="Liu Q."/>
            <person name="Xin Y.-H."/>
        </authorList>
    </citation>
    <scope>NUCLEOTIDE SEQUENCE [LARGE SCALE GENOMIC DNA]</scope>
    <source>
        <strain evidence="1 3">GSP39</strain>
        <strain evidence="2 4">GSR22</strain>
    </source>
</reference>
<evidence type="ECO:0000313" key="4">
    <source>
        <dbReference type="Proteomes" id="UP000318669"/>
    </source>
</evidence>
<name>A0A553BKE2_9FLAO</name>
<comment type="caution">
    <text evidence="2">The sequence shown here is derived from an EMBL/GenBank/DDBJ whole genome shotgun (WGS) entry which is preliminary data.</text>
</comment>
<accession>A0A553BKE2</accession>
<dbReference type="AlphaFoldDB" id="A0A553BKE2"/>
<dbReference type="OrthoDB" id="1005072at2"/>
<sequence length="433" mass="50968">MKEDFLHYLWKFKKFDTLNLKTFNDEEITIANVGQYLELAGPDFFNAQITIGDQKWAGNVEIHLKSSDWYVHHHERDAGYENVILHVVWEHDAEIFRSDNTEIPVLELKKYVEKETVESYQSLMAPKSWIFCEKQLKDIDEFTLKNWQERLFFERLERKSKPIFDLLEQTNQDWEAVLFCLLAKNFGLNTNGEIFLKIARSIPFSIIRKESFEVENLEALIFGNAGLLDSEKEDNYFKDLKFRYFYLLHKYQMEKSCIEPVQFFKHRPDNFPTIRLSQLANLYHSQQNLFSKISTLNSLKDIYEVFQVSASEYWLNHYQFDKESPKKKKPLSKSFIDLIVINTIIPLQFAFAKSQGKEISEDLIRLLNEVAPEKNAVIDKFSSFGIQSKSAFETQSLLQLKNEYCNKSKCLECAVGMELLKKDNLVSVNGRIR</sequence>
<keyword evidence="3" id="KW-1185">Reference proteome</keyword>
<evidence type="ECO:0000313" key="3">
    <source>
        <dbReference type="Proteomes" id="UP000318528"/>
    </source>
</evidence>
<dbReference type="Proteomes" id="UP000318528">
    <property type="component" value="Unassembled WGS sequence"/>
</dbReference>
<dbReference type="Pfam" id="PF11013">
    <property type="entry name" value="DUF2851"/>
    <property type="match status" value="1"/>
</dbReference>
<dbReference type="RefSeq" id="WP_143386183.1">
    <property type="nucleotide sequence ID" value="NZ_VJZL01000018.1"/>
</dbReference>
<proteinExistence type="predicted"/>